<dbReference type="AlphaFoldDB" id="A0A3N4LFS2"/>
<accession>A0A3N4LFS2</accession>
<feature type="compositionally biased region" description="Polar residues" evidence="1">
    <location>
        <begin position="35"/>
        <end position="51"/>
    </location>
</feature>
<protein>
    <submittedName>
        <fullName evidence="2">Uncharacterized protein</fullName>
    </submittedName>
</protein>
<dbReference type="Proteomes" id="UP000267821">
    <property type="component" value="Unassembled WGS sequence"/>
</dbReference>
<gene>
    <name evidence="2" type="ORF">L211DRAFT_870730</name>
</gene>
<proteinExistence type="predicted"/>
<keyword evidence="3" id="KW-1185">Reference proteome</keyword>
<evidence type="ECO:0000313" key="2">
    <source>
        <dbReference type="EMBL" id="RPB20319.1"/>
    </source>
</evidence>
<sequence length="353" mass="39097">MQVIIPPNEEFGPNAAVPPASESMHFSSPIHEHSSTTATQNSATMSTTLGERSNAAPPQTPATISTSLHGVIGSKTISEYFTEFDFSKIQPKNKYNEDHLNVDYAPSYGPRRSSLGIDVFKSLDESGKILLLAVLKSLKKLGPGGRKWDNLISELTQNQFLVAKEEPISNSNSLVRKVHRTGFKRGVTDTDHFDTQREIKVDNGGFENGPEQVRQFYHSLVNHDRDIIDSTMIHPDIYVHIAALIQELLNNNNFLAWLYKDVSYSKKLIDITVLRFPDIEGSSIKIYRIELNIIASSTLTLGAGTEQYGLLGSFESRTYVPRQKTINNLPEAIKKDALKHLAGMVGAVANESG</sequence>
<dbReference type="InParanoid" id="A0A3N4LFS2"/>
<organism evidence="2 3">
    <name type="scientific">Terfezia boudieri ATCC MYA-4762</name>
    <dbReference type="NCBI Taxonomy" id="1051890"/>
    <lineage>
        <taxon>Eukaryota</taxon>
        <taxon>Fungi</taxon>
        <taxon>Dikarya</taxon>
        <taxon>Ascomycota</taxon>
        <taxon>Pezizomycotina</taxon>
        <taxon>Pezizomycetes</taxon>
        <taxon>Pezizales</taxon>
        <taxon>Pezizaceae</taxon>
        <taxon>Terfezia</taxon>
    </lineage>
</organism>
<name>A0A3N4LFS2_9PEZI</name>
<reference evidence="2 3" key="1">
    <citation type="journal article" date="2018" name="Nat. Ecol. Evol.">
        <title>Pezizomycetes genomes reveal the molecular basis of ectomycorrhizal truffle lifestyle.</title>
        <authorList>
            <person name="Murat C."/>
            <person name="Payen T."/>
            <person name="Noel B."/>
            <person name="Kuo A."/>
            <person name="Morin E."/>
            <person name="Chen J."/>
            <person name="Kohler A."/>
            <person name="Krizsan K."/>
            <person name="Balestrini R."/>
            <person name="Da Silva C."/>
            <person name="Montanini B."/>
            <person name="Hainaut M."/>
            <person name="Levati E."/>
            <person name="Barry K.W."/>
            <person name="Belfiori B."/>
            <person name="Cichocki N."/>
            <person name="Clum A."/>
            <person name="Dockter R.B."/>
            <person name="Fauchery L."/>
            <person name="Guy J."/>
            <person name="Iotti M."/>
            <person name="Le Tacon F."/>
            <person name="Lindquist E.A."/>
            <person name="Lipzen A."/>
            <person name="Malagnac F."/>
            <person name="Mello A."/>
            <person name="Molinier V."/>
            <person name="Miyauchi S."/>
            <person name="Poulain J."/>
            <person name="Riccioni C."/>
            <person name="Rubini A."/>
            <person name="Sitrit Y."/>
            <person name="Splivallo R."/>
            <person name="Traeger S."/>
            <person name="Wang M."/>
            <person name="Zifcakova L."/>
            <person name="Wipf D."/>
            <person name="Zambonelli A."/>
            <person name="Paolocci F."/>
            <person name="Nowrousian M."/>
            <person name="Ottonello S."/>
            <person name="Baldrian P."/>
            <person name="Spatafora J.W."/>
            <person name="Henrissat B."/>
            <person name="Nagy L.G."/>
            <person name="Aury J.M."/>
            <person name="Wincker P."/>
            <person name="Grigoriev I.V."/>
            <person name="Bonfante P."/>
            <person name="Martin F.M."/>
        </authorList>
    </citation>
    <scope>NUCLEOTIDE SEQUENCE [LARGE SCALE GENOMIC DNA]</scope>
    <source>
        <strain evidence="2 3">ATCC MYA-4762</strain>
    </source>
</reference>
<evidence type="ECO:0000256" key="1">
    <source>
        <dbReference type="SAM" id="MobiDB-lite"/>
    </source>
</evidence>
<evidence type="ECO:0000313" key="3">
    <source>
        <dbReference type="Proteomes" id="UP000267821"/>
    </source>
</evidence>
<dbReference type="EMBL" id="ML121574">
    <property type="protein sequence ID" value="RPB20319.1"/>
    <property type="molecule type" value="Genomic_DNA"/>
</dbReference>
<feature type="region of interest" description="Disordered" evidence="1">
    <location>
        <begin position="1"/>
        <end position="66"/>
    </location>
</feature>